<dbReference type="EMBL" id="BK016209">
    <property type="protein sequence ID" value="DAG02464.1"/>
    <property type="molecule type" value="Genomic_DNA"/>
</dbReference>
<name>A0A8S5V6Y2_9CAUD</name>
<feature type="compositionally biased region" description="Low complexity" evidence="1">
    <location>
        <begin position="225"/>
        <end position="235"/>
    </location>
</feature>
<evidence type="ECO:0000256" key="1">
    <source>
        <dbReference type="SAM" id="MobiDB-lite"/>
    </source>
</evidence>
<reference evidence="2" key="1">
    <citation type="journal article" date="2021" name="Proc. Natl. Acad. Sci. U.S.A.">
        <title>A Catalog of Tens of Thousands of Viruses from Human Metagenomes Reveals Hidden Associations with Chronic Diseases.</title>
        <authorList>
            <person name="Tisza M.J."/>
            <person name="Buck C.B."/>
        </authorList>
    </citation>
    <scope>NUCLEOTIDE SEQUENCE</scope>
    <source>
        <strain evidence="2">CtXt06</strain>
    </source>
</reference>
<accession>A0A8S5V6Y2</accession>
<feature type="region of interest" description="Disordered" evidence="1">
    <location>
        <begin position="192"/>
        <end position="238"/>
    </location>
</feature>
<protein>
    <submittedName>
        <fullName evidence="2">Uncharacterized protein</fullName>
    </submittedName>
</protein>
<evidence type="ECO:0000313" key="2">
    <source>
        <dbReference type="EMBL" id="DAG02464.1"/>
    </source>
</evidence>
<proteinExistence type="predicted"/>
<organism evidence="2">
    <name type="scientific">CrAss-like virus sp. ctXt06</name>
    <dbReference type="NCBI Taxonomy" id="2825837"/>
    <lineage>
        <taxon>Viruses</taxon>
        <taxon>Duplodnaviria</taxon>
        <taxon>Heunggongvirae</taxon>
        <taxon>Uroviricota</taxon>
        <taxon>Caudoviricetes</taxon>
        <taxon>Crassvirales</taxon>
    </lineage>
</organism>
<sequence length="405" mass="44112">MAYKNNQSNVSIGGYVPQRIPVRANLDALSQALNKIDERSDKAIQQKSAITNAIGQLKLNAAEDKWKYDYAKRIEQQINDAAQYGDYSRALDVATELAGSATSSPEVMGRIRANEAYEKKKGEVESLANSGVISGLTKERWLAQNKYAYEDIRDENGNIVGGTDWKAGWDPVKKVDMSRLVTLAGQLAAPVKRATSSSSQHSVSDEQGIGNGGTSTPAGLRSVKTGYSTSSGSSYQRETLTKQKIDEVYNQLFALDGDNMNALIQQYDDIKWKVDQLKDELSNTSDPEKRKTIQDSIDAFSNDIYDSNNQPLKVKEYMLSKIGIITKDMAYDNTSVSHTSGSSESRGLTYGTKAALSSGTNTSNITAPLPTLGGSYYSNPGEVSTNIQNGNSWFLDQLSQGGVLN</sequence>